<name>A0ABR3R6K0_9PLEO</name>
<dbReference type="EMBL" id="JAKJXO020000010">
    <property type="protein sequence ID" value="KAL1599898.1"/>
    <property type="molecule type" value="Genomic_DNA"/>
</dbReference>
<proteinExistence type="predicted"/>
<evidence type="ECO:0000313" key="2">
    <source>
        <dbReference type="EMBL" id="KAL1599898.1"/>
    </source>
</evidence>
<keyword evidence="3" id="KW-1185">Reference proteome</keyword>
<sequence length="188" mass="20517">MRLLTFFTFLLHLLFVSASPVANEPVTFPADTDASTADLAGGVYTCEGDNFTGDCFYNPPERMRACVLVLIGKPSDGVGYHPRSIGPDRGGHCDVFKGRICNDHTFVRRIDYPGVKSYAELNPNDWDAMRCYSVTDKAFAHEETAVYLVLRSEAPPKSVVSLTSRGEAATPIDPVVSTGDLQPGRPDK</sequence>
<protein>
    <submittedName>
        <fullName evidence="2">Uncharacterized protein</fullName>
    </submittedName>
</protein>
<feature type="chain" id="PRO_5045325504" evidence="1">
    <location>
        <begin position="19"/>
        <end position="188"/>
    </location>
</feature>
<accession>A0ABR3R6K0</accession>
<gene>
    <name evidence="2" type="ORF">SLS60_007703</name>
</gene>
<evidence type="ECO:0000256" key="1">
    <source>
        <dbReference type="SAM" id="SignalP"/>
    </source>
</evidence>
<keyword evidence="1" id="KW-0732">Signal</keyword>
<evidence type="ECO:0000313" key="3">
    <source>
        <dbReference type="Proteomes" id="UP001521785"/>
    </source>
</evidence>
<organism evidence="2 3">
    <name type="scientific">Paraconiothyrium brasiliense</name>
    <dbReference type="NCBI Taxonomy" id="300254"/>
    <lineage>
        <taxon>Eukaryota</taxon>
        <taxon>Fungi</taxon>
        <taxon>Dikarya</taxon>
        <taxon>Ascomycota</taxon>
        <taxon>Pezizomycotina</taxon>
        <taxon>Dothideomycetes</taxon>
        <taxon>Pleosporomycetidae</taxon>
        <taxon>Pleosporales</taxon>
        <taxon>Massarineae</taxon>
        <taxon>Didymosphaeriaceae</taxon>
        <taxon>Paraconiothyrium</taxon>
    </lineage>
</organism>
<reference evidence="2 3" key="1">
    <citation type="submission" date="2024-02" db="EMBL/GenBank/DDBJ databases">
        <title>De novo assembly and annotation of 12 fungi associated with fruit tree decline syndrome in Ontario, Canada.</title>
        <authorList>
            <person name="Sulman M."/>
            <person name="Ellouze W."/>
            <person name="Ilyukhin E."/>
        </authorList>
    </citation>
    <scope>NUCLEOTIDE SEQUENCE [LARGE SCALE GENOMIC DNA]</scope>
    <source>
        <strain evidence="2 3">M42-189</strain>
    </source>
</reference>
<comment type="caution">
    <text evidence="2">The sequence shown here is derived from an EMBL/GenBank/DDBJ whole genome shotgun (WGS) entry which is preliminary data.</text>
</comment>
<feature type="signal peptide" evidence="1">
    <location>
        <begin position="1"/>
        <end position="18"/>
    </location>
</feature>
<dbReference type="Proteomes" id="UP001521785">
    <property type="component" value="Unassembled WGS sequence"/>
</dbReference>